<evidence type="ECO:0000313" key="2">
    <source>
        <dbReference type="EMBL" id="CAA9481141.1"/>
    </source>
</evidence>
<feature type="compositionally biased region" description="Basic residues" evidence="1">
    <location>
        <begin position="30"/>
        <end position="39"/>
    </location>
</feature>
<sequence>GRRGRSAGASQPLHGALVDRGHVRQLRAPVPRRRGRRRNAAGGLHGRARRRDGIGRWAGVRV</sequence>
<dbReference type="EMBL" id="CADCVR010000024">
    <property type="protein sequence ID" value="CAA9481141.1"/>
    <property type="molecule type" value="Genomic_DNA"/>
</dbReference>
<reference evidence="2" key="1">
    <citation type="submission" date="2020-02" db="EMBL/GenBank/DDBJ databases">
        <authorList>
            <person name="Meier V. D."/>
        </authorList>
    </citation>
    <scope>NUCLEOTIDE SEQUENCE</scope>
    <source>
        <strain evidence="2">AVDCRST_MAG53</strain>
    </source>
</reference>
<dbReference type="AlphaFoldDB" id="A0A6J4RSL0"/>
<feature type="non-terminal residue" evidence="2">
    <location>
        <position position="62"/>
    </location>
</feature>
<evidence type="ECO:0000256" key="1">
    <source>
        <dbReference type="SAM" id="MobiDB-lite"/>
    </source>
</evidence>
<proteinExistence type="predicted"/>
<protein>
    <submittedName>
        <fullName evidence="2">Uncharacterized protein</fullName>
    </submittedName>
</protein>
<gene>
    <name evidence="2" type="ORF">AVDCRST_MAG53-706</name>
</gene>
<organism evidence="2">
    <name type="scientific">uncultured Solirubrobacteraceae bacterium</name>
    <dbReference type="NCBI Taxonomy" id="1162706"/>
    <lineage>
        <taxon>Bacteria</taxon>
        <taxon>Bacillati</taxon>
        <taxon>Actinomycetota</taxon>
        <taxon>Thermoleophilia</taxon>
        <taxon>Solirubrobacterales</taxon>
        <taxon>Solirubrobacteraceae</taxon>
        <taxon>environmental samples</taxon>
    </lineage>
</organism>
<name>A0A6J4RSL0_9ACTN</name>
<feature type="non-terminal residue" evidence="2">
    <location>
        <position position="1"/>
    </location>
</feature>
<feature type="region of interest" description="Disordered" evidence="1">
    <location>
        <begin position="1"/>
        <end position="48"/>
    </location>
</feature>
<accession>A0A6J4RSL0</accession>